<dbReference type="PROSITE" id="PS51257">
    <property type="entry name" value="PROKAR_LIPOPROTEIN"/>
    <property type="match status" value="1"/>
</dbReference>
<reference evidence="1 2" key="1">
    <citation type="submission" date="2021-06" db="EMBL/GenBank/DDBJ databases">
        <title>Bacillus sp. RD4P76, an endophyte from a halophyte.</title>
        <authorList>
            <person name="Sun J.-Q."/>
        </authorList>
    </citation>
    <scope>NUCLEOTIDE SEQUENCE [LARGE SCALE GENOMIC DNA]</scope>
    <source>
        <strain evidence="1 2">JCM 17098</strain>
    </source>
</reference>
<dbReference type="Proteomes" id="UP000790580">
    <property type="component" value="Unassembled WGS sequence"/>
</dbReference>
<dbReference type="RefSeq" id="WP_088075893.1">
    <property type="nucleotide sequence ID" value="NZ_JAHQCR010000017.1"/>
</dbReference>
<organism evidence="1 2">
    <name type="scientific">Evansella alkalicola</name>
    <dbReference type="NCBI Taxonomy" id="745819"/>
    <lineage>
        <taxon>Bacteria</taxon>
        <taxon>Bacillati</taxon>
        <taxon>Bacillota</taxon>
        <taxon>Bacilli</taxon>
        <taxon>Bacillales</taxon>
        <taxon>Bacillaceae</taxon>
        <taxon>Evansella</taxon>
    </lineage>
</organism>
<name>A0ABS6JPX7_9BACI</name>
<accession>A0ABS6JPX7</accession>
<gene>
    <name evidence="1" type="ORF">KS407_03680</name>
</gene>
<evidence type="ECO:0000313" key="2">
    <source>
        <dbReference type="Proteomes" id="UP000790580"/>
    </source>
</evidence>
<dbReference type="EMBL" id="JAHQCR010000017">
    <property type="protein sequence ID" value="MBU9720543.1"/>
    <property type="molecule type" value="Genomic_DNA"/>
</dbReference>
<protein>
    <submittedName>
        <fullName evidence="1">Uncharacterized protein</fullName>
    </submittedName>
</protein>
<comment type="caution">
    <text evidence="1">The sequence shown here is derived from an EMBL/GenBank/DDBJ whole genome shotgun (WGS) entry which is preliminary data.</text>
</comment>
<proteinExistence type="predicted"/>
<evidence type="ECO:0000313" key="1">
    <source>
        <dbReference type="EMBL" id="MBU9720543.1"/>
    </source>
</evidence>
<keyword evidence="2" id="KW-1185">Reference proteome</keyword>
<sequence length="126" mass="14744">MENLLDKKHIKTILVISYFLLLFSCSTESSADVREEVYVIAGEVYQSVSDFYYEEEMYDLELIQDMRSISKEIDDITEDEEKLFRVFEDICLGVIMLNDGATVEDLELIDIYFEDSLQKAKNIIEK</sequence>